<keyword evidence="2" id="KW-1133">Transmembrane helix</keyword>
<evidence type="ECO:0000256" key="2">
    <source>
        <dbReference type="SAM" id="Phobius"/>
    </source>
</evidence>
<keyword evidence="4" id="KW-1185">Reference proteome</keyword>
<proteinExistence type="predicted"/>
<evidence type="ECO:0000313" key="3">
    <source>
        <dbReference type="EnsemblMetazoa" id="AALB006464-PA"/>
    </source>
</evidence>
<keyword evidence="2" id="KW-0812">Transmembrane</keyword>
<name>A0A182FIW9_ANOAL</name>
<protein>
    <submittedName>
        <fullName evidence="3">Uncharacterized protein</fullName>
    </submittedName>
</protein>
<feature type="transmembrane region" description="Helical" evidence="2">
    <location>
        <begin position="12"/>
        <end position="32"/>
    </location>
</feature>
<keyword evidence="2" id="KW-0472">Membrane</keyword>
<evidence type="ECO:0000313" key="4">
    <source>
        <dbReference type="Proteomes" id="UP000069272"/>
    </source>
</evidence>
<sequence>MQLMTFNSLLMFDIVFIFFLFLVGVTCLVYYLPPRELSPVSAGEQLIITTTSGFTGCDHHQHHQHQLQPRRLDHGCLMERCGLCAVQQQQRPSVQSCAAAARRISGEGGTPILQSERPMSVGTRRNPANATDTDAFPDREQQGPTALQSCTAVCHQYQQQQQQQQQRQRRLASETDQQQQTSGQLASLQIAGPAEATEEGETVEEVLLLDYSSSFNQLLVMRHDSSISSTSSRFVLQEAAVAPSHHEQPDTYHRPQQHYHKHQPPLAPLERFVQIKVDSSSAGGANASTSAPTPCCYVRAKASDIKECHGPICDV</sequence>
<reference evidence="3" key="2">
    <citation type="submission" date="2022-08" db="UniProtKB">
        <authorList>
            <consortium name="EnsemblMetazoa"/>
        </authorList>
    </citation>
    <scope>IDENTIFICATION</scope>
    <source>
        <strain evidence="3">STECLA/ALBI9_A</strain>
    </source>
</reference>
<feature type="region of interest" description="Disordered" evidence="1">
    <location>
        <begin position="165"/>
        <end position="187"/>
    </location>
</feature>
<reference evidence="3 4" key="1">
    <citation type="journal article" date="2017" name="G3 (Bethesda)">
        <title>The Physical Genome Mapping of Anopheles albimanus Corrected Scaffold Misassemblies and Identified Interarm Rearrangements in Genus Anopheles.</title>
        <authorList>
            <person name="Artemov G.N."/>
            <person name="Peery A.N."/>
            <person name="Jiang X."/>
            <person name="Tu Z."/>
            <person name="Stegniy V.N."/>
            <person name="Sharakhova M.V."/>
            <person name="Sharakhov I.V."/>
        </authorList>
    </citation>
    <scope>NUCLEOTIDE SEQUENCE [LARGE SCALE GENOMIC DNA]</scope>
    <source>
        <strain evidence="3 4">ALBI9_A</strain>
    </source>
</reference>
<dbReference type="Proteomes" id="UP000069272">
    <property type="component" value="Chromosome X"/>
</dbReference>
<accession>A0A182FIW9</accession>
<dbReference type="AlphaFoldDB" id="A0A182FIW9"/>
<dbReference type="VEuPathDB" id="VectorBase:AALB006464"/>
<feature type="region of interest" description="Disordered" evidence="1">
    <location>
        <begin position="108"/>
        <end position="144"/>
    </location>
</feature>
<evidence type="ECO:0000256" key="1">
    <source>
        <dbReference type="SAM" id="MobiDB-lite"/>
    </source>
</evidence>
<feature type="compositionally biased region" description="Polar residues" evidence="1">
    <location>
        <begin position="174"/>
        <end position="187"/>
    </location>
</feature>
<dbReference type="EnsemblMetazoa" id="AALB006464-RA">
    <property type="protein sequence ID" value="AALB006464-PA"/>
    <property type="gene ID" value="AALB006464"/>
</dbReference>
<organism evidence="3 4">
    <name type="scientific">Anopheles albimanus</name>
    <name type="common">New world malaria mosquito</name>
    <dbReference type="NCBI Taxonomy" id="7167"/>
    <lineage>
        <taxon>Eukaryota</taxon>
        <taxon>Metazoa</taxon>
        <taxon>Ecdysozoa</taxon>
        <taxon>Arthropoda</taxon>
        <taxon>Hexapoda</taxon>
        <taxon>Insecta</taxon>
        <taxon>Pterygota</taxon>
        <taxon>Neoptera</taxon>
        <taxon>Endopterygota</taxon>
        <taxon>Diptera</taxon>
        <taxon>Nematocera</taxon>
        <taxon>Culicoidea</taxon>
        <taxon>Culicidae</taxon>
        <taxon>Anophelinae</taxon>
        <taxon>Anopheles</taxon>
    </lineage>
</organism>